<name>A0ABZ2YI41_9BACT</name>
<feature type="signal peptide" evidence="5">
    <location>
        <begin position="1"/>
        <end position="27"/>
    </location>
</feature>
<dbReference type="Gene3D" id="1.10.760.10">
    <property type="entry name" value="Cytochrome c-like domain"/>
    <property type="match status" value="1"/>
</dbReference>
<sequence length="197" mass="21266">MNRLIPASAFAACSLIALLFSCNSVNNDPPGGVASDSAALVNRGAYLVTIGGCNDCHSPKRMGKMGPEVIPETQLSGYPSSRPLAAFDTALAKKGIAQFNEDMTAAAGPWGISFALNITSDVSGIGNWTPENFKTAMRHGKLKGAEKGRTLLPPMPWTNYTQMTDEDLNAIFSYLKQTKPVKNFPRYRSIFSRKAFV</sequence>
<evidence type="ECO:0000259" key="6">
    <source>
        <dbReference type="PROSITE" id="PS51007"/>
    </source>
</evidence>
<dbReference type="SUPFAM" id="SSF46626">
    <property type="entry name" value="Cytochrome c"/>
    <property type="match status" value="1"/>
</dbReference>
<evidence type="ECO:0000313" key="8">
    <source>
        <dbReference type="Proteomes" id="UP001485459"/>
    </source>
</evidence>
<proteinExistence type="predicted"/>
<evidence type="ECO:0000313" key="7">
    <source>
        <dbReference type="EMBL" id="WZN39377.1"/>
    </source>
</evidence>
<dbReference type="InterPro" id="IPR036909">
    <property type="entry name" value="Cyt_c-like_dom_sf"/>
</dbReference>
<dbReference type="PANTHER" id="PTHR35008:SF4">
    <property type="entry name" value="BLL4482 PROTEIN"/>
    <property type="match status" value="1"/>
</dbReference>
<evidence type="ECO:0000256" key="3">
    <source>
        <dbReference type="ARBA" id="ARBA00023004"/>
    </source>
</evidence>
<keyword evidence="1 4" id="KW-0349">Heme</keyword>
<evidence type="ECO:0000256" key="2">
    <source>
        <dbReference type="ARBA" id="ARBA00022723"/>
    </source>
</evidence>
<dbReference type="EMBL" id="CP149822">
    <property type="protein sequence ID" value="WZN39377.1"/>
    <property type="molecule type" value="Genomic_DNA"/>
</dbReference>
<feature type="chain" id="PRO_5046724603" evidence="5">
    <location>
        <begin position="28"/>
        <end position="197"/>
    </location>
</feature>
<organism evidence="7 8">
    <name type="scientific">Chitinophaga pollutisoli</name>
    <dbReference type="NCBI Taxonomy" id="3133966"/>
    <lineage>
        <taxon>Bacteria</taxon>
        <taxon>Pseudomonadati</taxon>
        <taxon>Bacteroidota</taxon>
        <taxon>Chitinophagia</taxon>
        <taxon>Chitinophagales</taxon>
        <taxon>Chitinophagaceae</taxon>
        <taxon>Chitinophaga</taxon>
    </lineage>
</organism>
<dbReference type="PROSITE" id="PS51007">
    <property type="entry name" value="CYTC"/>
    <property type="match status" value="1"/>
</dbReference>
<reference evidence="8" key="1">
    <citation type="submission" date="2024-03" db="EMBL/GenBank/DDBJ databases">
        <title>Chitinophaga horti sp. nov., isolated from garden soil.</title>
        <authorList>
            <person name="Lee D.S."/>
            <person name="Han D.M."/>
            <person name="Baek J.H."/>
            <person name="Choi D.G."/>
            <person name="Jeon J.H."/>
            <person name="Jeon C.O."/>
        </authorList>
    </citation>
    <scope>NUCLEOTIDE SEQUENCE [LARGE SCALE GENOMIC DNA]</scope>
    <source>
        <strain evidence="8">GPA1</strain>
    </source>
</reference>
<protein>
    <submittedName>
        <fullName evidence="7">Diheme cytochrome c-553</fullName>
    </submittedName>
</protein>
<dbReference type="PANTHER" id="PTHR35008">
    <property type="entry name" value="BLL4482 PROTEIN-RELATED"/>
    <property type="match status" value="1"/>
</dbReference>
<keyword evidence="5" id="KW-0732">Signal</keyword>
<dbReference type="InterPro" id="IPR009056">
    <property type="entry name" value="Cyt_c-like_dom"/>
</dbReference>
<keyword evidence="3 4" id="KW-0408">Iron</keyword>
<evidence type="ECO:0000256" key="4">
    <source>
        <dbReference type="PROSITE-ProRule" id="PRU00433"/>
    </source>
</evidence>
<keyword evidence="8" id="KW-1185">Reference proteome</keyword>
<accession>A0ABZ2YI41</accession>
<keyword evidence="2 4" id="KW-0479">Metal-binding</keyword>
<gene>
    <name evidence="7" type="ORF">WJU16_15330</name>
</gene>
<evidence type="ECO:0000256" key="1">
    <source>
        <dbReference type="ARBA" id="ARBA00022617"/>
    </source>
</evidence>
<dbReference type="Proteomes" id="UP001485459">
    <property type="component" value="Chromosome"/>
</dbReference>
<dbReference type="PROSITE" id="PS51257">
    <property type="entry name" value="PROKAR_LIPOPROTEIN"/>
    <property type="match status" value="1"/>
</dbReference>
<dbReference type="RefSeq" id="WP_341834366.1">
    <property type="nucleotide sequence ID" value="NZ_CP149822.1"/>
</dbReference>
<dbReference type="InterPro" id="IPR051459">
    <property type="entry name" value="Cytochrome_c-type_DH"/>
</dbReference>
<feature type="domain" description="Cytochrome c" evidence="6">
    <location>
        <begin position="39"/>
        <end position="179"/>
    </location>
</feature>
<evidence type="ECO:0000256" key="5">
    <source>
        <dbReference type="SAM" id="SignalP"/>
    </source>
</evidence>